<dbReference type="OrthoDB" id="5899712at2"/>
<feature type="region of interest" description="Disordered" evidence="1">
    <location>
        <begin position="230"/>
        <end position="251"/>
    </location>
</feature>
<dbReference type="AlphaFoldDB" id="K2JLC7"/>
<proteinExistence type="predicted"/>
<dbReference type="PATRIC" id="fig|740709.3.peg.1276"/>
<dbReference type="STRING" id="740709.A10D4_06256"/>
<dbReference type="RefSeq" id="WP_008488416.1">
    <property type="nucleotide sequence ID" value="NZ_AMRG01000006.1"/>
</dbReference>
<keyword evidence="3" id="KW-1185">Reference proteome</keyword>
<organism evidence="2 3">
    <name type="scientific">Idiomarina xiamenensis 10-D-4</name>
    <dbReference type="NCBI Taxonomy" id="740709"/>
    <lineage>
        <taxon>Bacteria</taxon>
        <taxon>Pseudomonadati</taxon>
        <taxon>Pseudomonadota</taxon>
        <taxon>Gammaproteobacteria</taxon>
        <taxon>Alteromonadales</taxon>
        <taxon>Idiomarinaceae</taxon>
        <taxon>Idiomarina</taxon>
    </lineage>
</organism>
<evidence type="ECO:0000256" key="1">
    <source>
        <dbReference type="SAM" id="MobiDB-lite"/>
    </source>
</evidence>
<protein>
    <recommendedName>
        <fullName evidence="4">DNA repair ATPase</fullName>
    </recommendedName>
</protein>
<sequence>MTFTIVIILIVTLVILAIAVNAIQQHKQRVDLERRQTLHRYRLMLDGTEDMIAAASNFPVGKGVLLMLYKRAVEALQGMLKVSPSNELKQRLSDYEERLKNTDPNDQTLLSERIDLPENDKQIIAMINAVKKLRTTLRQEHSRGKVDTQLYLAEERRLVKIQVTINVESLVRRGGNAYKSGMLGSARQYYEKAMKTLQDQPFSDDYITNKQAFLSQELSMITEELRDTNARDAREKKQDDIEELFQPKKKW</sequence>
<feature type="compositionally biased region" description="Basic and acidic residues" evidence="1">
    <location>
        <begin position="230"/>
        <end position="239"/>
    </location>
</feature>
<evidence type="ECO:0008006" key="4">
    <source>
        <dbReference type="Google" id="ProtNLM"/>
    </source>
</evidence>
<evidence type="ECO:0000313" key="2">
    <source>
        <dbReference type="EMBL" id="EKE84271.1"/>
    </source>
</evidence>
<dbReference type="Proteomes" id="UP000014115">
    <property type="component" value="Unassembled WGS sequence"/>
</dbReference>
<evidence type="ECO:0000313" key="3">
    <source>
        <dbReference type="Proteomes" id="UP000014115"/>
    </source>
</evidence>
<accession>K2JLC7</accession>
<dbReference type="EMBL" id="AMRG01000006">
    <property type="protein sequence ID" value="EKE84271.1"/>
    <property type="molecule type" value="Genomic_DNA"/>
</dbReference>
<dbReference type="eggNOG" id="ENOG502Z831">
    <property type="taxonomic scope" value="Bacteria"/>
</dbReference>
<reference evidence="2 3" key="1">
    <citation type="journal article" date="2012" name="J. Bacteriol.">
        <title>Genome Sequence of Idiomarina xiamenensis Type Strain 10-D-4.</title>
        <authorList>
            <person name="Lai Q."/>
            <person name="Wang L."/>
            <person name="Wang W."/>
            <person name="Shao Z."/>
        </authorList>
    </citation>
    <scope>NUCLEOTIDE SEQUENCE [LARGE SCALE GENOMIC DNA]</scope>
    <source>
        <strain evidence="2 3">10-D-4</strain>
    </source>
</reference>
<comment type="caution">
    <text evidence="2">The sequence shown here is derived from an EMBL/GenBank/DDBJ whole genome shotgun (WGS) entry which is preliminary data.</text>
</comment>
<name>K2JLC7_9GAMM</name>
<gene>
    <name evidence="2" type="ORF">A10D4_06256</name>
</gene>